<name>A0A249W1Z7_VIBPH</name>
<dbReference type="GO" id="GO:0009252">
    <property type="term" value="P:peptidoglycan biosynthetic process"/>
    <property type="evidence" value="ECO:0007669"/>
    <property type="project" value="UniProtKB-UniRule"/>
</dbReference>
<keyword evidence="4 7" id="KW-0573">Peptidoglycan synthesis</keyword>
<dbReference type="InterPro" id="IPR001920">
    <property type="entry name" value="Asp/Glu_race"/>
</dbReference>
<dbReference type="SUPFAM" id="SSF53681">
    <property type="entry name" value="Aspartate/glutamate racemase"/>
    <property type="match status" value="2"/>
</dbReference>
<dbReference type="InterPro" id="IPR015942">
    <property type="entry name" value="Asp/Glu/hydantoin_racemase"/>
</dbReference>
<protein>
    <recommendedName>
        <fullName evidence="2 7">Glutamate racemase</fullName>
        <ecNumber evidence="2 7">5.1.1.3</ecNumber>
    </recommendedName>
</protein>
<sequence length="270" mass="29567">MRVSSKKKVLVFDSGVGGLSVFQEIHQLLPHLDYFYLFDNEAYPYGELDQNVLISRVNQLVSALVAEHHIDIVVIACNTASTIVLPSLRDNLSVPVVGVVPAIKPASLLATQGVGLIATPATVTRQYTHELIRDFAQGKPVELLGSTRLVDMAEEKLRGESVPLDELKSILSPLCNKVDVAVLGCTHFPLIKNEIQQVLGSNVVLIDSGEAIARRVKALLSCGELEEKEEGIKRIFASAPPWQEDALNICLAKLGFNPVQIYRHLDVSDR</sequence>
<dbReference type="Gene3D" id="3.40.50.1860">
    <property type="match status" value="2"/>
</dbReference>
<dbReference type="EC" id="5.1.1.3" evidence="2 7"/>
<dbReference type="PANTHER" id="PTHR21198:SF2">
    <property type="entry name" value="GLUTAMATE RACEMASE"/>
    <property type="match status" value="1"/>
</dbReference>
<dbReference type="FunFam" id="3.40.50.1860:FF:000001">
    <property type="entry name" value="Glutamate racemase"/>
    <property type="match status" value="1"/>
</dbReference>
<evidence type="ECO:0000313" key="8">
    <source>
        <dbReference type="EMBL" id="ASZ50800.1"/>
    </source>
</evidence>
<comment type="similarity">
    <text evidence="7">Belongs to the aspartate/glutamate racemases family.</text>
</comment>
<dbReference type="PROSITE" id="PS00923">
    <property type="entry name" value="ASP_GLU_RACEMASE_1"/>
    <property type="match status" value="1"/>
</dbReference>
<evidence type="ECO:0000256" key="4">
    <source>
        <dbReference type="ARBA" id="ARBA00022984"/>
    </source>
</evidence>
<proteinExistence type="inferred from homology"/>
<dbReference type="EMBL" id="CP023248">
    <property type="protein sequence ID" value="ASZ50800.1"/>
    <property type="molecule type" value="Genomic_DNA"/>
</dbReference>
<organism evidence="8">
    <name type="scientific">Vibrio parahaemolyticus</name>
    <dbReference type="NCBI Taxonomy" id="670"/>
    <lineage>
        <taxon>Bacteria</taxon>
        <taxon>Pseudomonadati</taxon>
        <taxon>Pseudomonadota</taxon>
        <taxon>Gammaproteobacteria</taxon>
        <taxon>Vibrionales</taxon>
        <taxon>Vibrionaceae</taxon>
        <taxon>Vibrio</taxon>
    </lineage>
</organism>
<keyword evidence="3 7" id="KW-0133">Cell shape</keyword>
<dbReference type="InterPro" id="IPR004391">
    <property type="entry name" value="Glu_race"/>
</dbReference>
<keyword evidence="6 7" id="KW-0961">Cell wall biogenesis/degradation</keyword>
<comment type="function">
    <text evidence="7">Provides the (R)-glutamate required for cell wall biosynthesis.</text>
</comment>
<reference evidence="8" key="2">
    <citation type="submission" date="2017-09" db="EMBL/GenBank/DDBJ databases">
        <authorList>
            <person name="Ehlers B."/>
            <person name="Leendertz F.H."/>
        </authorList>
    </citation>
    <scope>NUCLEOTIDE SEQUENCE</scope>
    <source>
        <strain evidence="8">MAVP-26</strain>
    </source>
</reference>
<gene>
    <name evidence="7" type="primary">murI</name>
    <name evidence="9" type="ORF">AKG60_25610</name>
    <name evidence="8" type="ORF">YA91_09355</name>
</gene>
<dbReference type="NCBIfam" id="TIGR00067">
    <property type="entry name" value="glut_race"/>
    <property type="match status" value="1"/>
</dbReference>
<evidence type="ECO:0000313" key="9">
    <source>
        <dbReference type="EMBL" id="OQJ95872.1"/>
    </source>
</evidence>
<keyword evidence="10" id="KW-1185">Reference proteome</keyword>
<dbReference type="UniPathway" id="UPA00219"/>
<reference evidence="9 10" key="1">
    <citation type="submission" date="2015-08" db="EMBL/GenBank/DDBJ databases">
        <title>Draft Genome Sequences of Vibrio parahaemolyticus Strains.</title>
        <authorList>
            <person name="Gonzalez-Escalona N."/>
            <person name="DePaola A."/>
        </authorList>
    </citation>
    <scope>NUCLEOTIDE SEQUENCE [LARGE SCALE GENOMIC DNA]</scope>
    <source>
        <strain evidence="9 10">CFSAN001621</strain>
    </source>
</reference>
<feature type="active site" description="Proton donor/acceptor" evidence="7">
    <location>
        <position position="185"/>
    </location>
</feature>
<evidence type="ECO:0000256" key="6">
    <source>
        <dbReference type="ARBA" id="ARBA00023316"/>
    </source>
</evidence>
<dbReference type="GO" id="GO:0071555">
    <property type="term" value="P:cell wall organization"/>
    <property type="evidence" value="ECO:0007669"/>
    <property type="project" value="UniProtKB-KW"/>
</dbReference>
<feature type="binding site" evidence="7">
    <location>
        <begin position="78"/>
        <end position="79"/>
    </location>
    <ligand>
        <name>substrate</name>
    </ligand>
</feature>
<evidence type="ECO:0000256" key="3">
    <source>
        <dbReference type="ARBA" id="ARBA00022960"/>
    </source>
</evidence>
<comment type="pathway">
    <text evidence="7">Cell wall biogenesis; peptidoglycan biosynthesis.</text>
</comment>
<dbReference type="RefSeq" id="WP_005496433.1">
    <property type="nucleotide sequence ID" value="NZ_CP023248.2"/>
</dbReference>
<evidence type="ECO:0000256" key="7">
    <source>
        <dbReference type="HAMAP-Rule" id="MF_00258"/>
    </source>
</evidence>
<dbReference type="PANTHER" id="PTHR21198">
    <property type="entry name" value="GLUTAMATE RACEMASE"/>
    <property type="match status" value="1"/>
</dbReference>
<comment type="catalytic activity">
    <reaction evidence="1 7">
        <text>L-glutamate = D-glutamate</text>
        <dbReference type="Rhea" id="RHEA:12813"/>
        <dbReference type="ChEBI" id="CHEBI:29985"/>
        <dbReference type="ChEBI" id="CHEBI:29986"/>
        <dbReference type="EC" id="5.1.1.3"/>
    </reaction>
</comment>
<dbReference type="GO" id="GO:0008881">
    <property type="term" value="F:glutamate racemase activity"/>
    <property type="evidence" value="ECO:0007669"/>
    <property type="project" value="UniProtKB-UniRule"/>
</dbReference>
<feature type="binding site" evidence="7">
    <location>
        <begin position="13"/>
        <end position="14"/>
    </location>
    <ligand>
        <name>substrate</name>
    </ligand>
</feature>
<keyword evidence="5 7" id="KW-0413">Isomerase</keyword>
<dbReference type="GO" id="GO:0008360">
    <property type="term" value="P:regulation of cell shape"/>
    <property type="evidence" value="ECO:0007669"/>
    <property type="project" value="UniProtKB-KW"/>
</dbReference>
<accession>A0A249W1Z7</accession>
<dbReference type="Proteomes" id="UP000191946">
    <property type="component" value="Unassembled WGS sequence"/>
</dbReference>
<dbReference type="EMBL" id="LHQV01000027">
    <property type="protein sequence ID" value="OQJ95872.1"/>
    <property type="molecule type" value="Genomic_DNA"/>
</dbReference>
<evidence type="ECO:0000256" key="2">
    <source>
        <dbReference type="ARBA" id="ARBA00013090"/>
    </source>
</evidence>
<feature type="binding site" evidence="7">
    <location>
        <begin position="186"/>
        <end position="187"/>
    </location>
    <ligand>
        <name>substrate</name>
    </ligand>
</feature>
<feature type="active site" description="Proton donor/acceptor" evidence="7">
    <location>
        <position position="77"/>
    </location>
</feature>
<evidence type="ECO:0000256" key="1">
    <source>
        <dbReference type="ARBA" id="ARBA00001602"/>
    </source>
</evidence>
<evidence type="ECO:0000313" key="10">
    <source>
        <dbReference type="Proteomes" id="UP000191946"/>
    </source>
</evidence>
<dbReference type="InterPro" id="IPR018187">
    <property type="entry name" value="Asp/Glu_racemase_AS_1"/>
</dbReference>
<dbReference type="HAMAP" id="MF_00258">
    <property type="entry name" value="Glu_racemase"/>
    <property type="match status" value="1"/>
</dbReference>
<evidence type="ECO:0000256" key="5">
    <source>
        <dbReference type="ARBA" id="ARBA00023235"/>
    </source>
</evidence>
<dbReference type="AlphaFoldDB" id="A0A249W1Z7"/>
<feature type="binding site" evidence="7">
    <location>
        <begin position="45"/>
        <end position="46"/>
    </location>
    <ligand>
        <name>substrate</name>
    </ligand>
</feature>
<dbReference type="Pfam" id="PF01177">
    <property type="entry name" value="Asp_Glu_race"/>
    <property type="match status" value="1"/>
</dbReference>